<accession>A0AAV2I3S1</accession>
<reference evidence="8 9" key="1">
    <citation type="submission" date="2024-04" db="EMBL/GenBank/DDBJ databases">
        <authorList>
            <consortium name="Genoscope - CEA"/>
            <person name="William W."/>
        </authorList>
    </citation>
    <scope>NUCLEOTIDE SEQUENCE [LARGE SCALE GENOMIC DNA]</scope>
</reference>
<dbReference type="PANTHER" id="PTHR45957">
    <property type="entry name" value="ANAPHASE-PROMOTING COMPLEX SUBUNIT 2"/>
    <property type="match status" value="1"/>
</dbReference>
<keyword evidence="2" id="KW-0132">Cell division</keyword>
<dbReference type="Gene3D" id="1.20.1310.10">
    <property type="entry name" value="Cullin Repeats"/>
    <property type="match status" value="1"/>
</dbReference>
<comment type="similarity">
    <text evidence="6">Belongs to the cullin family.</text>
</comment>
<sequence>MNIAQTWQFLERVLVADIESSEIKWSSVLPSLELKEAAIFLGSPGMCQLLEEWLLETILQDLNKRVSPLFWKYFNEKADSGSSAKANAAAFSNAFGFLYDVYSNFYLVALTRLRWLQVLAASAPVTGPSSVTSAFTPVKAGFAKGVRFGELEKPKALLNSFGKGKGDRGVKLETGPLSVTFEKGTKGEDMETDFSDISLEGNPFGAGYEKRASGSMDGSYLRNKSVAEDMQAAGDQAILSGQLNSTLNLSRNIHATKIVEEEEDIESFIRSPIGGNKKLMSSASISKTNSLLPQSLAKSSAFTSVKTPAVDSNSRPLSQTSTPGMALYQTPGPITPIAYQDSPDVFSDISVQHGATAMSQLETPSIQGQSMVEFPDSSAPLAAGSNDPLPDASSIFGVAVTSRPVPGGFVPWPSNDQHKGLGGPQNRVQLMIRAVLFYTFPKQFASVVKDFYAQAFDIYRSQAEGTVSIGDLEESQKTFDEVNKKLDEMGIMELVSGSAVTEIVHTQIEKHIEDECKGNFDTSYLSDLEEWLDQQVLGWLNHIYACKQTASQLASVVAFRDRLRHFIYETYAKSLIGQFFDIIIDYPDSKPAILDLSACLEKTDLRSELVSTLKNALENRLLHPGVNTADILTAYIAAIKSLRLLEPAGVILELVCEPVGRYLRSREDTVRCIVASLTDEGNNELINELVNTKPVGDENQEEDGNMVGWENWMPDPVDADQSTVSKNRRSADILSTLVNIYGSKELFVNEYRALLADRILMQYNYDVERELRYLELLKLRFGEAQLHFCEVMLRDVTESRRVNARIQDAQKSSETPNEVEMNAMILSAQFWPAFREEKITLPAELQEYLNKYTKSFETQKQNRTLVWKPHLGIMNIEIELKEETLNFSVSPVQAAIIMKFQTKSKWSVDELSSELEMTASVLRRKIAFWQGQGLLREVSPDVYQLVEERRGRPHDLIMVDEEEIESAMASAQQQKEEEMQVFWTYIQGMLANLDCLTLDRIHSMLRMFAMEEPSSSEVSTQELKTFLDNKVKDQVLIFSGGVYRLNK</sequence>
<organism evidence="8 9">
    <name type="scientific">Lymnaea stagnalis</name>
    <name type="common">Great pond snail</name>
    <name type="synonym">Helix stagnalis</name>
    <dbReference type="NCBI Taxonomy" id="6523"/>
    <lineage>
        <taxon>Eukaryota</taxon>
        <taxon>Metazoa</taxon>
        <taxon>Spiralia</taxon>
        <taxon>Lophotrochozoa</taxon>
        <taxon>Mollusca</taxon>
        <taxon>Gastropoda</taxon>
        <taxon>Heterobranchia</taxon>
        <taxon>Euthyneura</taxon>
        <taxon>Panpulmonata</taxon>
        <taxon>Hygrophila</taxon>
        <taxon>Lymnaeoidea</taxon>
        <taxon>Lymnaeidae</taxon>
        <taxon>Lymnaea</taxon>
    </lineage>
</organism>
<dbReference type="SUPFAM" id="SSF75632">
    <property type="entry name" value="Cullin homology domain"/>
    <property type="match status" value="1"/>
</dbReference>
<dbReference type="AlphaFoldDB" id="A0AAV2I3S1"/>
<keyword evidence="5" id="KW-0131">Cell cycle</keyword>
<dbReference type="Pfam" id="PF26557">
    <property type="entry name" value="Cullin_AB"/>
    <property type="match status" value="1"/>
</dbReference>
<dbReference type="SMART" id="SM01013">
    <property type="entry name" value="APC2"/>
    <property type="match status" value="1"/>
</dbReference>
<dbReference type="InterPro" id="IPR044554">
    <property type="entry name" value="ANAPC2"/>
</dbReference>
<dbReference type="InterPro" id="IPR057975">
    <property type="entry name" value="TPR_ANAPC2"/>
</dbReference>
<protein>
    <recommendedName>
        <fullName evidence="1">Anaphase-promoting complex subunit 2</fullName>
    </recommendedName>
</protein>
<dbReference type="InterPro" id="IPR036388">
    <property type="entry name" value="WH-like_DNA-bd_sf"/>
</dbReference>
<evidence type="ECO:0000256" key="5">
    <source>
        <dbReference type="ARBA" id="ARBA00023306"/>
    </source>
</evidence>
<comment type="caution">
    <text evidence="8">The sequence shown here is derived from an EMBL/GenBank/DDBJ whole genome shotgun (WGS) entry which is preliminary data.</text>
</comment>
<dbReference type="Pfam" id="PF25773">
    <property type="entry name" value="TPR_ANAPC2"/>
    <property type="match status" value="1"/>
</dbReference>
<name>A0AAV2I3S1_LYMST</name>
<evidence type="ECO:0000256" key="1">
    <source>
        <dbReference type="ARBA" id="ARBA00016068"/>
    </source>
</evidence>
<dbReference type="GO" id="GO:0051301">
    <property type="term" value="P:cell division"/>
    <property type="evidence" value="ECO:0007669"/>
    <property type="project" value="UniProtKB-KW"/>
</dbReference>
<gene>
    <name evidence="8" type="ORF">GSLYS_00014452001</name>
</gene>
<dbReference type="GO" id="GO:0031625">
    <property type="term" value="F:ubiquitin protein ligase binding"/>
    <property type="evidence" value="ECO:0007669"/>
    <property type="project" value="InterPro"/>
</dbReference>
<evidence type="ECO:0000313" key="9">
    <source>
        <dbReference type="Proteomes" id="UP001497497"/>
    </source>
</evidence>
<evidence type="ECO:0000256" key="6">
    <source>
        <dbReference type="PROSITE-ProRule" id="PRU00330"/>
    </source>
</evidence>
<dbReference type="InterPro" id="IPR059120">
    <property type="entry name" value="Cullin-like_AB"/>
</dbReference>
<feature type="domain" description="Cullin family profile" evidence="7">
    <location>
        <begin position="736"/>
        <end position="930"/>
    </location>
</feature>
<dbReference type="GO" id="GO:0006511">
    <property type="term" value="P:ubiquitin-dependent protein catabolic process"/>
    <property type="evidence" value="ECO:0007669"/>
    <property type="project" value="InterPro"/>
</dbReference>
<keyword evidence="9" id="KW-1185">Reference proteome</keyword>
<evidence type="ECO:0000256" key="4">
    <source>
        <dbReference type="ARBA" id="ARBA00022786"/>
    </source>
</evidence>
<dbReference type="InterPro" id="IPR036390">
    <property type="entry name" value="WH_DNA-bd_sf"/>
</dbReference>
<dbReference type="Proteomes" id="UP001497497">
    <property type="component" value="Unassembled WGS sequence"/>
</dbReference>
<proteinExistence type="inferred from homology"/>
<dbReference type="Gene3D" id="3.30.230.130">
    <property type="entry name" value="Cullin, Chain C, Domain 2"/>
    <property type="match status" value="1"/>
</dbReference>
<dbReference type="InterPro" id="IPR016158">
    <property type="entry name" value="Cullin_homology"/>
</dbReference>
<dbReference type="SUPFAM" id="SSF46785">
    <property type="entry name" value="Winged helix' DNA-binding domain"/>
    <property type="match status" value="1"/>
</dbReference>
<dbReference type="PROSITE" id="PS50069">
    <property type="entry name" value="CULLIN_2"/>
    <property type="match status" value="1"/>
</dbReference>
<keyword evidence="4" id="KW-0833">Ubl conjugation pathway</keyword>
<dbReference type="EMBL" id="CAXITT010000400">
    <property type="protein sequence ID" value="CAL1540803.1"/>
    <property type="molecule type" value="Genomic_DNA"/>
</dbReference>
<dbReference type="InterPro" id="IPR036317">
    <property type="entry name" value="Cullin_homology_sf"/>
</dbReference>
<evidence type="ECO:0000256" key="3">
    <source>
        <dbReference type="ARBA" id="ARBA00022776"/>
    </source>
</evidence>
<dbReference type="InterPro" id="IPR014786">
    <property type="entry name" value="ANAPC2_C"/>
</dbReference>
<evidence type="ECO:0000259" key="7">
    <source>
        <dbReference type="PROSITE" id="PS50069"/>
    </source>
</evidence>
<evidence type="ECO:0000313" key="8">
    <source>
        <dbReference type="EMBL" id="CAL1540803.1"/>
    </source>
</evidence>
<dbReference type="GO" id="GO:0005680">
    <property type="term" value="C:anaphase-promoting complex"/>
    <property type="evidence" value="ECO:0007669"/>
    <property type="project" value="TreeGrafter"/>
</dbReference>
<dbReference type="GO" id="GO:0070979">
    <property type="term" value="P:protein K11-linked ubiquitination"/>
    <property type="evidence" value="ECO:0007669"/>
    <property type="project" value="TreeGrafter"/>
</dbReference>
<evidence type="ECO:0000256" key="2">
    <source>
        <dbReference type="ARBA" id="ARBA00022618"/>
    </source>
</evidence>
<dbReference type="Gene3D" id="1.10.10.10">
    <property type="entry name" value="Winged helix-like DNA-binding domain superfamily/Winged helix DNA-binding domain"/>
    <property type="match status" value="1"/>
</dbReference>
<dbReference type="PANTHER" id="PTHR45957:SF1">
    <property type="entry name" value="ANAPHASE-PROMOTING COMPLEX SUBUNIT 2"/>
    <property type="match status" value="1"/>
</dbReference>
<keyword evidence="3" id="KW-0498">Mitosis</keyword>
<dbReference type="GO" id="GO:0007091">
    <property type="term" value="P:metaphase/anaphase transition of mitotic cell cycle"/>
    <property type="evidence" value="ECO:0007669"/>
    <property type="project" value="TreeGrafter"/>
</dbReference>
<dbReference type="Pfam" id="PF08672">
    <property type="entry name" value="ANAPC2"/>
    <property type="match status" value="1"/>
</dbReference>
<dbReference type="SMART" id="SM00182">
    <property type="entry name" value="CULLIN"/>
    <property type="match status" value="1"/>
</dbReference>